<feature type="transmembrane region" description="Helical" evidence="7">
    <location>
        <begin position="202"/>
        <end position="222"/>
    </location>
</feature>
<dbReference type="GO" id="GO:0005886">
    <property type="term" value="C:plasma membrane"/>
    <property type="evidence" value="ECO:0007669"/>
    <property type="project" value="UniProtKB-SubCell"/>
</dbReference>
<keyword evidence="6 7" id="KW-0472">Membrane</keyword>
<keyword evidence="4 7" id="KW-0812">Transmembrane</keyword>
<dbReference type="Proteomes" id="UP001212152">
    <property type="component" value="Unassembled WGS sequence"/>
</dbReference>
<dbReference type="PROSITE" id="PS50850">
    <property type="entry name" value="MFS"/>
    <property type="match status" value="1"/>
</dbReference>
<dbReference type="InterPro" id="IPR020846">
    <property type="entry name" value="MFS_dom"/>
</dbReference>
<evidence type="ECO:0000256" key="2">
    <source>
        <dbReference type="ARBA" id="ARBA00022448"/>
    </source>
</evidence>
<evidence type="ECO:0000313" key="10">
    <source>
        <dbReference type="Proteomes" id="UP001212152"/>
    </source>
</evidence>
<feature type="transmembrane region" description="Helical" evidence="7">
    <location>
        <begin position="171"/>
        <end position="190"/>
    </location>
</feature>
<evidence type="ECO:0000256" key="7">
    <source>
        <dbReference type="SAM" id="Phobius"/>
    </source>
</evidence>
<dbReference type="PANTHER" id="PTHR23501">
    <property type="entry name" value="MAJOR FACILITATOR SUPERFAMILY"/>
    <property type="match status" value="1"/>
</dbReference>
<name>A0AAD5TGK6_9FUNG</name>
<reference evidence="9" key="1">
    <citation type="submission" date="2020-05" db="EMBL/GenBank/DDBJ databases">
        <title>Phylogenomic resolution of chytrid fungi.</title>
        <authorList>
            <person name="Stajich J.E."/>
            <person name="Amses K."/>
            <person name="Simmons R."/>
            <person name="Seto K."/>
            <person name="Myers J."/>
            <person name="Bonds A."/>
            <person name="Quandt C.A."/>
            <person name="Barry K."/>
            <person name="Liu P."/>
            <person name="Grigoriev I."/>
            <person name="Longcore J.E."/>
            <person name="James T.Y."/>
        </authorList>
    </citation>
    <scope>NUCLEOTIDE SEQUENCE</scope>
    <source>
        <strain evidence="9">JEL0379</strain>
    </source>
</reference>
<organism evidence="9 10">
    <name type="scientific">Geranomyces variabilis</name>
    <dbReference type="NCBI Taxonomy" id="109894"/>
    <lineage>
        <taxon>Eukaryota</taxon>
        <taxon>Fungi</taxon>
        <taxon>Fungi incertae sedis</taxon>
        <taxon>Chytridiomycota</taxon>
        <taxon>Chytridiomycota incertae sedis</taxon>
        <taxon>Chytridiomycetes</taxon>
        <taxon>Spizellomycetales</taxon>
        <taxon>Powellomycetaceae</taxon>
        <taxon>Geranomyces</taxon>
    </lineage>
</organism>
<evidence type="ECO:0000313" key="9">
    <source>
        <dbReference type="EMBL" id="KAJ3174866.1"/>
    </source>
</evidence>
<feature type="transmembrane region" description="Helical" evidence="7">
    <location>
        <begin position="428"/>
        <end position="449"/>
    </location>
</feature>
<feature type="transmembrane region" description="Helical" evidence="7">
    <location>
        <begin position="135"/>
        <end position="159"/>
    </location>
</feature>
<feature type="transmembrane region" description="Helical" evidence="7">
    <location>
        <begin position="366"/>
        <end position="385"/>
    </location>
</feature>
<evidence type="ECO:0000256" key="4">
    <source>
        <dbReference type="ARBA" id="ARBA00022692"/>
    </source>
</evidence>
<feature type="transmembrane region" description="Helical" evidence="7">
    <location>
        <begin position="344"/>
        <end position="361"/>
    </location>
</feature>
<feature type="transmembrane region" description="Helical" evidence="7">
    <location>
        <begin position="109"/>
        <end position="129"/>
    </location>
</feature>
<dbReference type="SUPFAM" id="SSF103473">
    <property type="entry name" value="MFS general substrate transporter"/>
    <property type="match status" value="1"/>
</dbReference>
<dbReference type="PRINTS" id="PR01036">
    <property type="entry name" value="TCRTETB"/>
</dbReference>
<feature type="transmembrane region" description="Helical" evidence="7">
    <location>
        <begin position="502"/>
        <end position="520"/>
    </location>
</feature>
<dbReference type="InterPro" id="IPR011701">
    <property type="entry name" value="MFS"/>
</dbReference>
<dbReference type="CDD" id="cd17502">
    <property type="entry name" value="MFS_Azr1_MDR_like"/>
    <property type="match status" value="1"/>
</dbReference>
<feature type="transmembrane region" description="Helical" evidence="7">
    <location>
        <begin position="234"/>
        <end position="253"/>
    </location>
</feature>
<dbReference type="Gene3D" id="1.20.1250.20">
    <property type="entry name" value="MFS general substrate transporter like domains"/>
    <property type="match status" value="1"/>
</dbReference>
<keyword evidence="2" id="KW-0813">Transport</keyword>
<dbReference type="InterPro" id="IPR036259">
    <property type="entry name" value="MFS_trans_sf"/>
</dbReference>
<evidence type="ECO:0000256" key="1">
    <source>
        <dbReference type="ARBA" id="ARBA00004651"/>
    </source>
</evidence>
<feature type="transmembrane region" description="Helical" evidence="7">
    <location>
        <begin position="265"/>
        <end position="283"/>
    </location>
</feature>
<keyword evidence="10" id="KW-1185">Reference proteome</keyword>
<dbReference type="AlphaFoldDB" id="A0AAD5TGK6"/>
<feature type="transmembrane region" description="Helical" evidence="7">
    <location>
        <begin position="43"/>
        <end position="67"/>
    </location>
</feature>
<dbReference type="PANTHER" id="PTHR23501:SF191">
    <property type="entry name" value="VACUOLAR BASIC AMINO ACID TRANSPORTER 4"/>
    <property type="match status" value="1"/>
</dbReference>
<dbReference type="EMBL" id="JADGJQ010000059">
    <property type="protein sequence ID" value="KAJ3174866.1"/>
    <property type="molecule type" value="Genomic_DNA"/>
</dbReference>
<sequence length="529" mass="55451">MAEPKTLPNDTGADDEHVTMTHQVVEDVEWQAGPAPLSRSRRIFLLTALAIVVFLAALDQTIVATALNQIGADLQGTSSIPWIGTAYLLTSTAFCSCYGSFADIFGRKLILLSAISIFAIGSLLCGIAKSMVVLILGRAIAGIGGGGLITLVLIIIADITAPADRARYQGLMGGVFGLGAVVGPLAGGALTEHASWRWCFYLNLPICGVSVAVLAVLLSGKAADGSMSSKLRRIHYTGIALLTAGCVCLLLPLQMGGNQWLWKSAQTVTLLIVGALIMAVCAWSTTTVPEPIISPRLFTNRKAVALLLVSFCLGATFYAEVFYVPTFFEVVHGVSATSAGAESLPLILSVVFASMVSGHIISKTNVILVFPFIGAVLSTIGLGLMSTMDADSARWKFMLYLIIAGLGSGCVVQTAIVGIQASVEADMLAVATSAIAFIQMLGGVFGIALSGTVYSTVLQHCLASNAPSVEPSQAQSSSFRKLPEGLQGPLENCFTQAIQKTFLLLVPFAGVMFIIMLLALEPRAGRASR</sequence>
<evidence type="ECO:0000256" key="3">
    <source>
        <dbReference type="ARBA" id="ARBA00022475"/>
    </source>
</evidence>
<evidence type="ECO:0000259" key="8">
    <source>
        <dbReference type="PROSITE" id="PS50850"/>
    </source>
</evidence>
<feature type="transmembrane region" description="Helical" evidence="7">
    <location>
        <begin position="304"/>
        <end position="324"/>
    </location>
</feature>
<dbReference type="FunFam" id="1.20.1720.10:FF:000004">
    <property type="entry name" value="EmrB/QacA family drug resistance transporter"/>
    <property type="match status" value="1"/>
</dbReference>
<proteinExistence type="predicted"/>
<dbReference type="GO" id="GO:0022857">
    <property type="term" value="F:transmembrane transporter activity"/>
    <property type="evidence" value="ECO:0007669"/>
    <property type="project" value="InterPro"/>
</dbReference>
<dbReference type="Gene3D" id="1.20.1720.10">
    <property type="entry name" value="Multidrug resistance protein D"/>
    <property type="match status" value="1"/>
</dbReference>
<gene>
    <name evidence="9" type="ORF">HDU87_006658</name>
</gene>
<evidence type="ECO:0000256" key="6">
    <source>
        <dbReference type="ARBA" id="ARBA00023136"/>
    </source>
</evidence>
<feature type="transmembrane region" description="Helical" evidence="7">
    <location>
        <begin position="397"/>
        <end position="416"/>
    </location>
</feature>
<protein>
    <recommendedName>
        <fullName evidence="8">Major facilitator superfamily (MFS) profile domain-containing protein</fullName>
    </recommendedName>
</protein>
<feature type="transmembrane region" description="Helical" evidence="7">
    <location>
        <begin position="79"/>
        <end position="102"/>
    </location>
</feature>
<feature type="domain" description="Major facilitator superfamily (MFS) profile" evidence="8">
    <location>
        <begin position="45"/>
        <end position="524"/>
    </location>
</feature>
<evidence type="ECO:0000256" key="5">
    <source>
        <dbReference type="ARBA" id="ARBA00022989"/>
    </source>
</evidence>
<comment type="subcellular location">
    <subcellularLocation>
        <location evidence="1">Cell membrane</location>
        <topology evidence="1">Multi-pass membrane protein</topology>
    </subcellularLocation>
</comment>
<accession>A0AAD5TGK6</accession>
<dbReference type="Pfam" id="PF07690">
    <property type="entry name" value="MFS_1"/>
    <property type="match status" value="1"/>
</dbReference>
<keyword evidence="3" id="KW-1003">Cell membrane</keyword>
<comment type="caution">
    <text evidence="9">The sequence shown here is derived from an EMBL/GenBank/DDBJ whole genome shotgun (WGS) entry which is preliminary data.</text>
</comment>
<keyword evidence="5 7" id="KW-1133">Transmembrane helix</keyword>